<dbReference type="AlphaFoldDB" id="Q6NN77"/>
<dbReference type="VEuPathDB" id="VectorBase:FBgn0032370"/>
<accession>Q6NN77</accession>
<proteinExistence type="evidence at transcript level"/>
<gene>
    <name evidence="1" type="primary">CG12307</name>
</gene>
<evidence type="ECO:0000313" key="1">
    <source>
        <dbReference type="EMBL" id="AAR96208.1"/>
    </source>
</evidence>
<dbReference type="EMBL" id="BT011416">
    <property type="protein sequence ID" value="AAR96208.1"/>
    <property type="molecule type" value="mRNA"/>
</dbReference>
<sequence>MKNSTVQDSSPQVPQNGMVTYGSGLVFGGKVYPVLVDGKPIQPPLGAHQAAMQQRMQMQQVQPQAPHTNCPKSIVQQPIYQRMETRFPAPSYMSKPSQQSSVSCPGPVMVQQHSPSNNLAMMQPLQAQILQRQQMQTSMGSPCGYYNLPTNAGGDSCGWDGYAMMQPMDANKPYTFGWSLTD</sequence>
<organism evidence="1">
    <name type="scientific">Drosophila melanogaster</name>
    <name type="common">Fruit fly</name>
    <dbReference type="NCBI Taxonomy" id="7227"/>
    <lineage>
        <taxon>Eukaryota</taxon>
        <taxon>Metazoa</taxon>
        <taxon>Ecdysozoa</taxon>
        <taxon>Arthropoda</taxon>
        <taxon>Hexapoda</taxon>
        <taxon>Insecta</taxon>
        <taxon>Pterygota</taxon>
        <taxon>Neoptera</taxon>
        <taxon>Endopterygota</taxon>
        <taxon>Diptera</taxon>
        <taxon>Brachycera</taxon>
        <taxon>Muscomorpha</taxon>
        <taxon>Ephydroidea</taxon>
        <taxon>Drosophilidae</taxon>
        <taxon>Drosophila</taxon>
        <taxon>Sophophora</taxon>
    </lineage>
</organism>
<dbReference type="HOGENOM" id="CLU_1442513_0_0_1"/>
<reference evidence="1" key="1">
    <citation type="submission" date="2004-01" db="EMBL/GenBank/DDBJ databases">
        <authorList>
            <person name="Stapleton M."/>
            <person name="Carlson J."/>
            <person name="Chavez C."/>
            <person name="Frise E."/>
            <person name="George R."/>
            <person name="Pacleb J."/>
            <person name="Park S."/>
            <person name="Wan K."/>
            <person name="Yu C."/>
            <person name="Rubin G.M."/>
            <person name="Celniker S."/>
        </authorList>
    </citation>
    <scope>NUCLEOTIDE SEQUENCE</scope>
</reference>
<dbReference type="ExpressionAtlas" id="Q6NN77">
    <property type="expression patterns" value="baseline and differential"/>
</dbReference>
<protein>
    <submittedName>
        <fullName evidence="1">AT15627p</fullName>
    </submittedName>
</protein>
<name>Q6NN77_DROME</name>
<dbReference type="OrthoDB" id="7871816at2759"/>